<evidence type="ECO:0000256" key="9">
    <source>
        <dbReference type="SAM" id="Phobius"/>
    </source>
</evidence>
<sequence length="396" mass="42036">MPPWLPRAVLMVMWTVTAFGVALWLFLELQGLIVLLLISLFLALALEPAVNWLHRRHWPRGPATGAVMLLVVLATGVFLSMLGSMLIGQVLSLAAETPRMLRATLVWANATFGTDYSPTNLMESVTSASGVVQQYASRIADNALGAGSTLLGLLFNGLAVALFTFYLCADGPRFRRVICSVLPPRTQREVLRAWEIAIEKTGGYLYSRALMALVSAIAHYLVLAALDVPFAFALALWVGVLSQFIPTVGTYVGGLVPVLVALPQGPWTAVWVLVFVVVYQQFENYVLQPRITARTLDMHPAVAFGSVLAGVAIMGAPGALLALPMGASLQAFLGSYIRRYEVEEHPLLSASEEPAEAADGERDEPPPGGAEGPEEGSGGDGGASGATDAASGPTPP</sequence>
<dbReference type="Proteomes" id="UP000676079">
    <property type="component" value="Chromosome"/>
</dbReference>
<comment type="similarity">
    <text evidence="2">Belongs to the autoinducer-2 exporter (AI-2E) (TC 2.A.86) family.</text>
</comment>
<evidence type="ECO:0000313" key="10">
    <source>
        <dbReference type="EMBL" id="QUX26073.1"/>
    </source>
</evidence>
<evidence type="ECO:0000256" key="2">
    <source>
        <dbReference type="ARBA" id="ARBA00009773"/>
    </source>
</evidence>
<dbReference type="InterPro" id="IPR002549">
    <property type="entry name" value="AI-2E-like"/>
</dbReference>
<feature type="transmembrane region" description="Helical" evidence="9">
    <location>
        <begin position="33"/>
        <end position="53"/>
    </location>
</feature>
<keyword evidence="5 9" id="KW-0812">Transmembrane</keyword>
<feature type="transmembrane region" description="Helical" evidence="9">
    <location>
        <begin position="302"/>
        <end position="323"/>
    </location>
</feature>
<evidence type="ECO:0000256" key="5">
    <source>
        <dbReference type="ARBA" id="ARBA00022692"/>
    </source>
</evidence>
<keyword evidence="4" id="KW-1003">Cell membrane</keyword>
<protein>
    <submittedName>
        <fullName evidence="10">AI-2E family transporter</fullName>
    </submittedName>
</protein>
<dbReference type="Pfam" id="PF01594">
    <property type="entry name" value="AI-2E_transport"/>
    <property type="match status" value="1"/>
</dbReference>
<evidence type="ECO:0000313" key="11">
    <source>
        <dbReference type="Proteomes" id="UP000676079"/>
    </source>
</evidence>
<feature type="transmembrane region" description="Helical" evidence="9">
    <location>
        <begin position="65"/>
        <end position="91"/>
    </location>
</feature>
<evidence type="ECO:0000256" key="7">
    <source>
        <dbReference type="ARBA" id="ARBA00023136"/>
    </source>
</evidence>
<dbReference type="EMBL" id="CP074133">
    <property type="protein sequence ID" value="QUX26073.1"/>
    <property type="molecule type" value="Genomic_DNA"/>
</dbReference>
<evidence type="ECO:0000256" key="1">
    <source>
        <dbReference type="ARBA" id="ARBA00004651"/>
    </source>
</evidence>
<evidence type="ECO:0000256" key="3">
    <source>
        <dbReference type="ARBA" id="ARBA00022448"/>
    </source>
</evidence>
<evidence type="ECO:0000256" key="6">
    <source>
        <dbReference type="ARBA" id="ARBA00022989"/>
    </source>
</evidence>
<feature type="compositionally biased region" description="Low complexity" evidence="8">
    <location>
        <begin position="385"/>
        <end position="396"/>
    </location>
</feature>
<keyword evidence="6 9" id="KW-1133">Transmembrane helix</keyword>
<evidence type="ECO:0000256" key="4">
    <source>
        <dbReference type="ARBA" id="ARBA00022475"/>
    </source>
</evidence>
<keyword evidence="11" id="KW-1185">Reference proteome</keyword>
<feature type="transmembrane region" description="Helical" evidence="9">
    <location>
        <begin position="150"/>
        <end position="169"/>
    </location>
</feature>
<feature type="transmembrane region" description="Helical" evidence="9">
    <location>
        <begin position="265"/>
        <end position="282"/>
    </location>
</feature>
<dbReference type="RefSeq" id="WP_220565854.1">
    <property type="nucleotide sequence ID" value="NZ_CP074133.1"/>
</dbReference>
<gene>
    <name evidence="10" type="ORF">KGD84_19560</name>
</gene>
<accession>A0ABX8BVX2</accession>
<organism evidence="10 11">
    <name type="scientific">Nocardiopsis changdeensis</name>
    <dbReference type="NCBI Taxonomy" id="2831969"/>
    <lineage>
        <taxon>Bacteria</taxon>
        <taxon>Bacillati</taxon>
        <taxon>Actinomycetota</taxon>
        <taxon>Actinomycetes</taxon>
        <taxon>Streptosporangiales</taxon>
        <taxon>Nocardiopsidaceae</taxon>
        <taxon>Nocardiopsis</taxon>
    </lineage>
</organism>
<keyword evidence="3" id="KW-0813">Transport</keyword>
<keyword evidence="7 9" id="KW-0472">Membrane</keyword>
<name>A0ABX8BVX2_9ACTN</name>
<proteinExistence type="inferred from homology"/>
<feature type="compositionally biased region" description="Gly residues" evidence="8">
    <location>
        <begin position="369"/>
        <end position="384"/>
    </location>
</feature>
<dbReference type="PANTHER" id="PTHR21716:SF53">
    <property type="entry name" value="PERMEASE PERM-RELATED"/>
    <property type="match status" value="1"/>
</dbReference>
<evidence type="ECO:0000256" key="8">
    <source>
        <dbReference type="SAM" id="MobiDB-lite"/>
    </source>
</evidence>
<comment type="subcellular location">
    <subcellularLocation>
        <location evidence="1">Cell membrane</location>
        <topology evidence="1">Multi-pass membrane protein</topology>
    </subcellularLocation>
</comment>
<dbReference type="PANTHER" id="PTHR21716">
    <property type="entry name" value="TRANSMEMBRANE PROTEIN"/>
    <property type="match status" value="1"/>
</dbReference>
<feature type="transmembrane region" description="Helical" evidence="9">
    <location>
        <begin position="7"/>
        <end position="27"/>
    </location>
</feature>
<reference evidence="10 11" key="1">
    <citation type="submission" date="2021-05" db="EMBL/GenBank/DDBJ databases">
        <title>Direct Submission.</title>
        <authorList>
            <person name="Li K."/>
            <person name="Gao J."/>
        </authorList>
    </citation>
    <scope>NUCLEOTIDE SEQUENCE [LARGE SCALE GENOMIC DNA]</scope>
    <source>
        <strain evidence="10 11">Mg02</strain>
    </source>
</reference>
<feature type="region of interest" description="Disordered" evidence="8">
    <location>
        <begin position="347"/>
        <end position="396"/>
    </location>
</feature>